<reference evidence="1 2" key="1">
    <citation type="journal article" date="2019" name="BMC Genomics">
        <title>New insights from Opisthorchis felineus genome: update on genomics of the epidemiologically important liver flukes.</title>
        <authorList>
            <person name="Ershov N.I."/>
            <person name="Mordvinov V.A."/>
            <person name="Prokhortchouk E.B."/>
            <person name="Pakharukova M.Y."/>
            <person name="Gunbin K.V."/>
            <person name="Ustyantsev K."/>
            <person name="Genaev M.A."/>
            <person name="Blinov A.G."/>
            <person name="Mazur A."/>
            <person name="Boulygina E."/>
            <person name="Tsygankova S."/>
            <person name="Khrameeva E."/>
            <person name="Chekanov N."/>
            <person name="Fan G."/>
            <person name="Xiao A."/>
            <person name="Zhang H."/>
            <person name="Xu X."/>
            <person name="Yang H."/>
            <person name="Solovyev V."/>
            <person name="Lee S.M."/>
            <person name="Liu X."/>
            <person name="Afonnikov D.A."/>
            <person name="Skryabin K.G."/>
        </authorList>
    </citation>
    <scope>NUCLEOTIDE SEQUENCE [LARGE SCALE GENOMIC DNA]</scope>
    <source>
        <strain evidence="1">AK-0245</strain>
        <tissue evidence="1">Whole organism</tissue>
    </source>
</reference>
<evidence type="ECO:0000313" key="1">
    <source>
        <dbReference type="EMBL" id="TGZ71266.1"/>
    </source>
</evidence>
<proteinExistence type="predicted"/>
<organism evidence="1 2">
    <name type="scientific">Opisthorchis felineus</name>
    <dbReference type="NCBI Taxonomy" id="147828"/>
    <lineage>
        <taxon>Eukaryota</taxon>
        <taxon>Metazoa</taxon>
        <taxon>Spiralia</taxon>
        <taxon>Lophotrochozoa</taxon>
        <taxon>Platyhelminthes</taxon>
        <taxon>Trematoda</taxon>
        <taxon>Digenea</taxon>
        <taxon>Opisthorchiida</taxon>
        <taxon>Opisthorchiata</taxon>
        <taxon>Opisthorchiidae</taxon>
        <taxon>Opisthorchis</taxon>
    </lineage>
</organism>
<accession>A0A4S2M530</accession>
<dbReference type="Proteomes" id="UP000308267">
    <property type="component" value="Unassembled WGS sequence"/>
</dbReference>
<dbReference type="OrthoDB" id="10437665at2759"/>
<evidence type="ECO:0000313" key="2">
    <source>
        <dbReference type="Proteomes" id="UP000308267"/>
    </source>
</evidence>
<name>A0A4S2M530_OPIFE</name>
<comment type="caution">
    <text evidence="1">The sequence shown here is derived from an EMBL/GenBank/DDBJ whole genome shotgun (WGS) entry which is preliminary data.</text>
</comment>
<sequence>MSILVATGTCLQVQEDRSLASCLERCIKKYGDCPHGTRNCTAGLDCLACDICTDPGSIGNKWAILQGSPLM</sequence>
<gene>
    <name evidence="1" type="ORF">CRM22_002741</name>
</gene>
<dbReference type="EMBL" id="SJOL01004766">
    <property type="protein sequence ID" value="TGZ71266.1"/>
    <property type="molecule type" value="Genomic_DNA"/>
</dbReference>
<keyword evidence="2" id="KW-1185">Reference proteome</keyword>
<dbReference type="AlphaFoldDB" id="A0A4S2M530"/>
<protein>
    <submittedName>
        <fullName evidence="1">Uncharacterized protein</fullName>
    </submittedName>
</protein>